<evidence type="ECO:0000313" key="2">
    <source>
        <dbReference type="EMBL" id="CAE0007454.1"/>
    </source>
</evidence>
<evidence type="ECO:0000256" key="1">
    <source>
        <dbReference type="SAM" id="MobiDB-lite"/>
    </source>
</evidence>
<feature type="compositionally biased region" description="Low complexity" evidence="1">
    <location>
        <begin position="68"/>
        <end position="83"/>
    </location>
</feature>
<feature type="region of interest" description="Disordered" evidence="1">
    <location>
        <begin position="53"/>
        <end position="102"/>
    </location>
</feature>
<organism evidence="2">
    <name type="scientific">Chloropicon laureae</name>
    <dbReference type="NCBI Taxonomy" id="464258"/>
    <lineage>
        <taxon>Eukaryota</taxon>
        <taxon>Viridiplantae</taxon>
        <taxon>Chlorophyta</taxon>
        <taxon>Chloropicophyceae</taxon>
        <taxon>Chloropicales</taxon>
        <taxon>Chloropicaceae</taxon>
        <taxon>Chloropicon</taxon>
    </lineage>
</organism>
<reference evidence="2" key="1">
    <citation type="submission" date="2021-01" db="EMBL/GenBank/DDBJ databases">
        <authorList>
            <person name="Corre E."/>
            <person name="Pelletier E."/>
            <person name="Niang G."/>
            <person name="Scheremetjew M."/>
            <person name="Finn R."/>
            <person name="Kale V."/>
            <person name="Holt S."/>
            <person name="Cochrane G."/>
            <person name="Meng A."/>
            <person name="Brown T."/>
            <person name="Cohen L."/>
        </authorList>
    </citation>
    <scope>NUCLEOTIDE SEQUENCE</scope>
    <source>
        <strain evidence="2">RCC856</strain>
    </source>
</reference>
<name>A0A7S2YUJ0_9CHLO</name>
<feature type="compositionally biased region" description="Low complexity" evidence="1">
    <location>
        <begin position="168"/>
        <end position="179"/>
    </location>
</feature>
<feature type="compositionally biased region" description="Low complexity" evidence="1">
    <location>
        <begin position="205"/>
        <end position="215"/>
    </location>
</feature>
<sequence length="245" mass="26799">MLSDIMFQLPGKVVGAGVKEFLETVVHPAYAETLKHSVKDLYKAFGLQYEDKTSESPQLDSRKKRPLAKSVVRRSGASAVVRGSARKGTPLEASTNSRGSKRLCVERENHPHPLPAAAKAAGAGAGGAFSSLMRNRSNLRKHTMNLMRKVSIKIRTKPSSKSLPLADHNNNNRNSHSNNVVEQTPMAKMGSKPPARVVMETPFAQSQSQSQSQSQRNNVDLNGKPTTLHSQRSFRNLFSSLDTAE</sequence>
<dbReference type="AlphaFoldDB" id="A0A7S2YUJ0"/>
<feature type="compositionally biased region" description="Polar residues" evidence="1">
    <location>
        <begin position="216"/>
        <end position="245"/>
    </location>
</feature>
<proteinExistence type="predicted"/>
<gene>
    <name evidence="2" type="ORF">CLAU1311_LOCUS411</name>
</gene>
<feature type="region of interest" description="Disordered" evidence="1">
    <location>
        <begin position="154"/>
        <end position="245"/>
    </location>
</feature>
<accession>A0A7S2YUJ0</accession>
<protein>
    <submittedName>
        <fullName evidence="2">Uncharacterized protein</fullName>
    </submittedName>
</protein>
<dbReference type="EMBL" id="HBHU01000658">
    <property type="protein sequence ID" value="CAE0007454.1"/>
    <property type="molecule type" value="Transcribed_RNA"/>
</dbReference>